<name>A0A9N9E8Y0_FUNMO</name>
<comment type="caution">
    <text evidence="1">The sequence shown here is derived from an EMBL/GenBank/DDBJ whole genome shotgun (WGS) entry which is preliminary data.</text>
</comment>
<accession>A0A9N9E8Y0</accession>
<reference evidence="1" key="1">
    <citation type="submission" date="2021-06" db="EMBL/GenBank/DDBJ databases">
        <authorList>
            <person name="Kallberg Y."/>
            <person name="Tangrot J."/>
            <person name="Rosling A."/>
        </authorList>
    </citation>
    <scope>NUCLEOTIDE SEQUENCE</scope>
    <source>
        <strain evidence="1">87-6 pot B 2015</strain>
    </source>
</reference>
<proteinExistence type="predicted"/>
<dbReference type="AlphaFoldDB" id="A0A9N9E8Y0"/>
<evidence type="ECO:0000313" key="2">
    <source>
        <dbReference type="Proteomes" id="UP000789375"/>
    </source>
</evidence>
<gene>
    <name evidence="1" type="ORF">FMOSSE_LOCUS12094</name>
</gene>
<dbReference type="EMBL" id="CAJVPP010005401">
    <property type="protein sequence ID" value="CAG8664410.1"/>
    <property type="molecule type" value="Genomic_DNA"/>
</dbReference>
<keyword evidence="2" id="KW-1185">Reference proteome</keyword>
<organism evidence="1 2">
    <name type="scientific">Funneliformis mosseae</name>
    <name type="common">Endomycorrhizal fungus</name>
    <name type="synonym">Glomus mosseae</name>
    <dbReference type="NCBI Taxonomy" id="27381"/>
    <lineage>
        <taxon>Eukaryota</taxon>
        <taxon>Fungi</taxon>
        <taxon>Fungi incertae sedis</taxon>
        <taxon>Mucoromycota</taxon>
        <taxon>Glomeromycotina</taxon>
        <taxon>Glomeromycetes</taxon>
        <taxon>Glomerales</taxon>
        <taxon>Glomeraceae</taxon>
        <taxon>Funneliformis</taxon>
    </lineage>
</organism>
<protein>
    <submittedName>
        <fullName evidence="1">8740_t:CDS:1</fullName>
    </submittedName>
</protein>
<sequence length="49" mass="5630">MVVYNKNIENKEKKVDMKFRVSIVDTIHLLDPGILLLISSNDDYLPAIL</sequence>
<evidence type="ECO:0000313" key="1">
    <source>
        <dbReference type="EMBL" id="CAG8664410.1"/>
    </source>
</evidence>
<dbReference type="Proteomes" id="UP000789375">
    <property type="component" value="Unassembled WGS sequence"/>
</dbReference>